<sequence>MSEALGEAEGRMARGKEIASHPETIERIGEVEWSVPSQSGFGRYRVWFVEEEGRCTCPDYSKRINPQTNRTTPCKHLYAVMELRLREAGQSLAPPAPKVRKQYPQHPTYSKGQTEEMRTLDTLLRDLVETVPELPRPLGLPGPEPLPLKDAILCAVLKVYSGMSARRAHGVHLNVADRGLLANVPSYAVCSRALNRPEATAVLYRLLTLSAAPLAGLEDGGVVAPDSTGMQTTQFGGWREEKHGEKREKRWLKVHAMVGTKTHVVIRAFITDTNSGDAPQFEPLLRGALADGFRPASVTADKGYLSRDNYSLGAELGLGTYIPFKSNSVASAQGSSAWKRAYHLFQANRDTFDMNYHKRSNVE</sequence>
<accession>T1BVW7</accession>
<proteinExistence type="predicted"/>
<evidence type="ECO:0000313" key="3">
    <source>
        <dbReference type="EMBL" id="EQD77076.1"/>
    </source>
</evidence>
<feature type="non-terminal residue" evidence="3">
    <location>
        <position position="363"/>
    </location>
</feature>
<feature type="region of interest" description="Disordered" evidence="1">
    <location>
        <begin position="94"/>
        <end position="113"/>
    </location>
</feature>
<reference evidence="3" key="2">
    <citation type="journal article" date="2014" name="ISME J.">
        <title>Microbial stratification in low pH oxic and suboxic macroscopic growths along an acid mine drainage.</title>
        <authorList>
            <person name="Mendez-Garcia C."/>
            <person name="Mesa V."/>
            <person name="Sprenger R.R."/>
            <person name="Richter M."/>
            <person name="Diez M.S."/>
            <person name="Solano J."/>
            <person name="Bargiela R."/>
            <person name="Golyshina O.V."/>
            <person name="Manteca A."/>
            <person name="Ramos J.L."/>
            <person name="Gallego J.R."/>
            <person name="Llorente I."/>
            <person name="Martins Dos Santos V.A."/>
            <person name="Jensen O.N."/>
            <person name="Pelaez A.I."/>
            <person name="Sanchez J."/>
            <person name="Ferrer M."/>
        </authorList>
    </citation>
    <scope>NUCLEOTIDE SEQUENCE</scope>
</reference>
<gene>
    <name evidence="3" type="ORF">B1B_01268</name>
</gene>
<dbReference type="GO" id="GO:0006313">
    <property type="term" value="P:DNA transposition"/>
    <property type="evidence" value="ECO:0007669"/>
    <property type="project" value="InterPro"/>
</dbReference>
<evidence type="ECO:0000256" key="1">
    <source>
        <dbReference type="SAM" id="MobiDB-lite"/>
    </source>
</evidence>
<dbReference type="AlphaFoldDB" id="T1BVW7"/>
<evidence type="ECO:0000259" key="2">
    <source>
        <dbReference type="PROSITE" id="PS50966"/>
    </source>
</evidence>
<dbReference type="Pfam" id="PF01609">
    <property type="entry name" value="DDE_Tnp_1"/>
    <property type="match status" value="1"/>
</dbReference>
<dbReference type="Pfam" id="PF04434">
    <property type="entry name" value="SWIM"/>
    <property type="match status" value="1"/>
</dbReference>
<feature type="domain" description="SWIM-type" evidence="2">
    <location>
        <begin position="44"/>
        <end position="85"/>
    </location>
</feature>
<dbReference type="InterPro" id="IPR007527">
    <property type="entry name" value="Znf_SWIM"/>
</dbReference>
<name>T1BVW7_9ZZZZ</name>
<feature type="compositionally biased region" description="Basic and acidic residues" evidence="1">
    <location>
        <begin position="8"/>
        <end position="21"/>
    </location>
</feature>
<dbReference type="PROSITE" id="PS50966">
    <property type="entry name" value="ZF_SWIM"/>
    <property type="match status" value="1"/>
</dbReference>
<dbReference type="GO" id="GO:0008270">
    <property type="term" value="F:zinc ion binding"/>
    <property type="evidence" value="ECO:0007669"/>
    <property type="project" value="InterPro"/>
</dbReference>
<dbReference type="GO" id="GO:0003677">
    <property type="term" value="F:DNA binding"/>
    <property type="evidence" value="ECO:0007669"/>
    <property type="project" value="InterPro"/>
</dbReference>
<protein>
    <submittedName>
        <fullName evidence="3">Transposase IS4 family protein</fullName>
    </submittedName>
</protein>
<feature type="region of interest" description="Disordered" evidence="1">
    <location>
        <begin position="1"/>
        <end position="21"/>
    </location>
</feature>
<dbReference type="GO" id="GO:0004803">
    <property type="term" value="F:transposase activity"/>
    <property type="evidence" value="ECO:0007669"/>
    <property type="project" value="InterPro"/>
</dbReference>
<dbReference type="EMBL" id="AUZY01000886">
    <property type="protein sequence ID" value="EQD77076.1"/>
    <property type="molecule type" value="Genomic_DNA"/>
</dbReference>
<comment type="caution">
    <text evidence="3">The sequence shown here is derived from an EMBL/GenBank/DDBJ whole genome shotgun (WGS) entry which is preliminary data.</text>
</comment>
<reference evidence="3" key="1">
    <citation type="submission" date="2013-08" db="EMBL/GenBank/DDBJ databases">
        <authorList>
            <person name="Mendez C."/>
            <person name="Richter M."/>
            <person name="Ferrer M."/>
            <person name="Sanchez J."/>
        </authorList>
    </citation>
    <scope>NUCLEOTIDE SEQUENCE</scope>
</reference>
<dbReference type="InterPro" id="IPR002559">
    <property type="entry name" value="Transposase_11"/>
</dbReference>
<organism evidence="3">
    <name type="scientific">mine drainage metagenome</name>
    <dbReference type="NCBI Taxonomy" id="410659"/>
    <lineage>
        <taxon>unclassified sequences</taxon>
        <taxon>metagenomes</taxon>
        <taxon>ecological metagenomes</taxon>
    </lineage>
</organism>